<dbReference type="AlphaFoldDB" id="A0A834X108"/>
<dbReference type="EMBL" id="JAAIUW010000004">
    <property type="protein sequence ID" value="KAF7835573.1"/>
    <property type="molecule type" value="Genomic_DNA"/>
</dbReference>
<evidence type="ECO:0000313" key="1">
    <source>
        <dbReference type="EMBL" id="KAF7835573.1"/>
    </source>
</evidence>
<sequence length="56" mass="6600">MESESVLCTEELSENLNFEFNTRNSRPPKVSQREAIYRWRSELLEPPICGGDRDRN</sequence>
<organism evidence="1 2">
    <name type="scientific">Senna tora</name>
    <dbReference type="NCBI Taxonomy" id="362788"/>
    <lineage>
        <taxon>Eukaryota</taxon>
        <taxon>Viridiplantae</taxon>
        <taxon>Streptophyta</taxon>
        <taxon>Embryophyta</taxon>
        <taxon>Tracheophyta</taxon>
        <taxon>Spermatophyta</taxon>
        <taxon>Magnoliopsida</taxon>
        <taxon>eudicotyledons</taxon>
        <taxon>Gunneridae</taxon>
        <taxon>Pentapetalae</taxon>
        <taxon>rosids</taxon>
        <taxon>fabids</taxon>
        <taxon>Fabales</taxon>
        <taxon>Fabaceae</taxon>
        <taxon>Caesalpinioideae</taxon>
        <taxon>Cassia clade</taxon>
        <taxon>Senna</taxon>
    </lineage>
</organism>
<protein>
    <submittedName>
        <fullName evidence="1">Uncharacterized protein</fullName>
    </submittedName>
</protein>
<comment type="caution">
    <text evidence="1">The sequence shown here is derived from an EMBL/GenBank/DDBJ whole genome shotgun (WGS) entry which is preliminary data.</text>
</comment>
<gene>
    <name evidence="1" type="ORF">G2W53_010432</name>
</gene>
<accession>A0A834X108</accession>
<proteinExistence type="predicted"/>
<evidence type="ECO:0000313" key="2">
    <source>
        <dbReference type="Proteomes" id="UP000634136"/>
    </source>
</evidence>
<name>A0A834X108_9FABA</name>
<keyword evidence="2" id="KW-1185">Reference proteome</keyword>
<dbReference type="Proteomes" id="UP000634136">
    <property type="component" value="Unassembled WGS sequence"/>
</dbReference>
<reference evidence="1" key="1">
    <citation type="submission" date="2020-09" db="EMBL/GenBank/DDBJ databases">
        <title>Genome-Enabled Discovery of Anthraquinone Biosynthesis in Senna tora.</title>
        <authorList>
            <person name="Kang S.-H."/>
            <person name="Pandey R.P."/>
            <person name="Lee C.-M."/>
            <person name="Sim J.-S."/>
            <person name="Jeong J.-T."/>
            <person name="Choi B.-S."/>
            <person name="Jung M."/>
            <person name="Ginzburg D."/>
            <person name="Zhao K."/>
            <person name="Won S.Y."/>
            <person name="Oh T.-J."/>
            <person name="Yu Y."/>
            <person name="Kim N.-H."/>
            <person name="Lee O.R."/>
            <person name="Lee T.-H."/>
            <person name="Bashyal P."/>
            <person name="Kim T.-S."/>
            <person name="Lee W.-H."/>
            <person name="Kawkins C."/>
            <person name="Kim C.-K."/>
            <person name="Kim J.S."/>
            <person name="Ahn B.O."/>
            <person name="Rhee S.Y."/>
            <person name="Sohng J.K."/>
        </authorList>
    </citation>
    <scope>NUCLEOTIDE SEQUENCE</scope>
    <source>
        <tissue evidence="1">Leaf</tissue>
    </source>
</reference>